<proteinExistence type="predicted"/>
<dbReference type="EMBL" id="JAACXV010013805">
    <property type="protein sequence ID" value="KAF7272233.1"/>
    <property type="molecule type" value="Genomic_DNA"/>
</dbReference>
<accession>A0A834M6E0</accession>
<dbReference type="Proteomes" id="UP000625711">
    <property type="component" value="Unassembled WGS sequence"/>
</dbReference>
<dbReference type="AlphaFoldDB" id="A0A834M6E0"/>
<name>A0A834M6E0_RHYFE</name>
<gene>
    <name evidence="1" type="ORF">GWI33_014969</name>
</gene>
<reference evidence="1" key="1">
    <citation type="submission" date="2020-08" db="EMBL/GenBank/DDBJ databases">
        <title>Genome sequencing and assembly of the red palm weevil Rhynchophorus ferrugineus.</title>
        <authorList>
            <person name="Dias G.B."/>
            <person name="Bergman C.M."/>
            <person name="Manee M."/>
        </authorList>
    </citation>
    <scope>NUCLEOTIDE SEQUENCE</scope>
    <source>
        <strain evidence="1">AA-2017</strain>
        <tissue evidence="1">Whole larva</tissue>
    </source>
</reference>
<dbReference type="OrthoDB" id="6696455at2759"/>
<evidence type="ECO:0000313" key="2">
    <source>
        <dbReference type="Proteomes" id="UP000625711"/>
    </source>
</evidence>
<comment type="caution">
    <text evidence="1">The sequence shown here is derived from an EMBL/GenBank/DDBJ whole genome shotgun (WGS) entry which is preliminary data.</text>
</comment>
<sequence>MSGAPFPILKTCHCADNEGDEEKSFAYAEPSQVDRCVAHDDSELAEGVWFNMKPPKLFTNGEMIPRVTARQIQIRRIQLQGKRKLVGDDEDDDVKNDKVNVSTLKKKTAMVFLSSASLDST</sequence>
<evidence type="ECO:0000313" key="1">
    <source>
        <dbReference type="EMBL" id="KAF7272233.1"/>
    </source>
</evidence>
<protein>
    <submittedName>
        <fullName evidence="1">Uncharacterized protein</fullName>
    </submittedName>
</protein>
<keyword evidence="2" id="KW-1185">Reference proteome</keyword>
<organism evidence="1 2">
    <name type="scientific">Rhynchophorus ferrugineus</name>
    <name type="common">Red palm weevil</name>
    <name type="synonym">Curculio ferrugineus</name>
    <dbReference type="NCBI Taxonomy" id="354439"/>
    <lineage>
        <taxon>Eukaryota</taxon>
        <taxon>Metazoa</taxon>
        <taxon>Ecdysozoa</taxon>
        <taxon>Arthropoda</taxon>
        <taxon>Hexapoda</taxon>
        <taxon>Insecta</taxon>
        <taxon>Pterygota</taxon>
        <taxon>Neoptera</taxon>
        <taxon>Endopterygota</taxon>
        <taxon>Coleoptera</taxon>
        <taxon>Polyphaga</taxon>
        <taxon>Cucujiformia</taxon>
        <taxon>Curculionidae</taxon>
        <taxon>Dryophthorinae</taxon>
        <taxon>Rhynchophorus</taxon>
    </lineage>
</organism>